<dbReference type="Pfam" id="PF00126">
    <property type="entry name" value="HTH_1"/>
    <property type="match status" value="1"/>
</dbReference>
<evidence type="ECO:0000313" key="7">
    <source>
        <dbReference type="Proteomes" id="UP000468735"/>
    </source>
</evidence>
<dbReference type="Proteomes" id="UP000468735">
    <property type="component" value="Unassembled WGS sequence"/>
</dbReference>
<dbReference type="InterPro" id="IPR000847">
    <property type="entry name" value="LysR_HTH_N"/>
</dbReference>
<dbReference type="Gene3D" id="3.40.190.10">
    <property type="entry name" value="Periplasmic binding protein-like II"/>
    <property type="match status" value="2"/>
</dbReference>
<dbReference type="Gene3D" id="1.10.10.10">
    <property type="entry name" value="Winged helix-like DNA-binding domain superfamily/Winged helix DNA-binding domain"/>
    <property type="match status" value="1"/>
</dbReference>
<dbReference type="PANTHER" id="PTHR30346:SF0">
    <property type="entry name" value="HCA OPERON TRANSCRIPTIONAL ACTIVATOR HCAR"/>
    <property type="match status" value="1"/>
</dbReference>
<comment type="caution">
    <text evidence="6">The sequence shown here is derived from an EMBL/GenBank/DDBJ whole genome shotgun (WGS) entry which is preliminary data.</text>
</comment>
<dbReference type="GO" id="GO:0003677">
    <property type="term" value="F:DNA binding"/>
    <property type="evidence" value="ECO:0007669"/>
    <property type="project" value="UniProtKB-KW"/>
</dbReference>
<keyword evidence="3" id="KW-0238">DNA-binding</keyword>
<dbReference type="OrthoDB" id="3176554at2"/>
<evidence type="ECO:0000313" key="6">
    <source>
        <dbReference type="EMBL" id="KAB2339288.1"/>
    </source>
</evidence>
<dbReference type="Pfam" id="PF03466">
    <property type="entry name" value="LysR_substrate"/>
    <property type="match status" value="1"/>
</dbReference>
<protein>
    <submittedName>
        <fullName evidence="6">LysR family transcriptional regulator</fullName>
    </submittedName>
</protein>
<sequence length="311" mass="34709">MGDHGARDSAAAEPSVHQLRLFLVLSEELHFGRAAGRLFISQSALSQQLKDMEKRLRVRLFERTSRTVELTTAGRALQAEARTVVEGIDQLRRTADAQLRQLTGRLTVGTVGAEAAMPYTRAVLQELNHQHPHITVQVLSLNLVDHFADLMQQKVDVVFLRPPVPDGIELHQLAIEPRVACLPADDPLANEPQIMLEQLADRPVVDVPPQVPRTWWDFWAVDPRPDGSRVRYGPVVTDLEALLHIVAQGKAMSFLPAAARDFFPRPGIRYVDVVDLSPSTCSLAWLSKRRNEPTITAIRQAARTHTRRPGP</sequence>
<evidence type="ECO:0000256" key="2">
    <source>
        <dbReference type="ARBA" id="ARBA00023015"/>
    </source>
</evidence>
<proteinExistence type="inferred from homology"/>
<dbReference type="AlphaFoldDB" id="A0A6H9YG15"/>
<name>A0A6H9YG15_9ACTN</name>
<organism evidence="6 7">
    <name type="scientific">Actinomadura rudentiformis</name>
    <dbReference type="NCBI Taxonomy" id="359158"/>
    <lineage>
        <taxon>Bacteria</taxon>
        <taxon>Bacillati</taxon>
        <taxon>Actinomycetota</taxon>
        <taxon>Actinomycetes</taxon>
        <taxon>Streptosporangiales</taxon>
        <taxon>Thermomonosporaceae</taxon>
        <taxon>Actinomadura</taxon>
    </lineage>
</organism>
<keyword evidence="2" id="KW-0805">Transcription regulation</keyword>
<dbReference type="InterPro" id="IPR005119">
    <property type="entry name" value="LysR_subst-bd"/>
</dbReference>
<dbReference type="EMBL" id="WBMT01000036">
    <property type="protein sequence ID" value="KAB2339288.1"/>
    <property type="molecule type" value="Genomic_DNA"/>
</dbReference>
<dbReference type="PRINTS" id="PR00039">
    <property type="entry name" value="HTHLYSR"/>
</dbReference>
<dbReference type="SUPFAM" id="SSF46785">
    <property type="entry name" value="Winged helix' DNA-binding domain"/>
    <property type="match status" value="1"/>
</dbReference>
<keyword evidence="4" id="KW-0804">Transcription</keyword>
<evidence type="ECO:0000259" key="5">
    <source>
        <dbReference type="PROSITE" id="PS50931"/>
    </source>
</evidence>
<dbReference type="InterPro" id="IPR036390">
    <property type="entry name" value="WH_DNA-bd_sf"/>
</dbReference>
<evidence type="ECO:0000256" key="1">
    <source>
        <dbReference type="ARBA" id="ARBA00009437"/>
    </source>
</evidence>
<gene>
    <name evidence="6" type="ORF">F8566_48135</name>
</gene>
<accession>A0A6H9YG15</accession>
<dbReference type="PANTHER" id="PTHR30346">
    <property type="entry name" value="TRANSCRIPTIONAL DUAL REGULATOR HCAR-RELATED"/>
    <property type="match status" value="1"/>
</dbReference>
<evidence type="ECO:0000256" key="3">
    <source>
        <dbReference type="ARBA" id="ARBA00023125"/>
    </source>
</evidence>
<evidence type="ECO:0000256" key="4">
    <source>
        <dbReference type="ARBA" id="ARBA00023163"/>
    </source>
</evidence>
<dbReference type="GO" id="GO:0003700">
    <property type="term" value="F:DNA-binding transcription factor activity"/>
    <property type="evidence" value="ECO:0007669"/>
    <property type="project" value="InterPro"/>
</dbReference>
<comment type="similarity">
    <text evidence="1">Belongs to the LysR transcriptional regulatory family.</text>
</comment>
<dbReference type="SUPFAM" id="SSF53850">
    <property type="entry name" value="Periplasmic binding protein-like II"/>
    <property type="match status" value="1"/>
</dbReference>
<feature type="domain" description="HTH lysR-type" evidence="5">
    <location>
        <begin position="14"/>
        <end position="71"/>
    </location>
</feature>
<dbReference type="GO" id="GO:0032993">
    <property type="term" value="C:protein-DNA complex"/>
    <property type="evidence" value="ECO:0007669"/>
    <property type="project" value="TreeGrafter"/>
</dbReference>
<dbReference type="PROSITE" id="PS50931">
    <property type="entry name" value="HTH_LYSR"/>
    <property type="match status" value="1"/>
</dbReference>
<dbReference type="RefSeq" id="WP_151570967.1">
    <property type="nucleotide sequence ID" value="NZ_WBMT01000036.1"/>
</dbReference>
<dbReference type="FunFam" id="1.10.10.10:FF:000001">
    <property type="entry name" value="LysR family transcriptional regulator"/>
    <property type="match status" value="1"/>
</dbReference>
<reference evidence="6 7" key="1">
    <citation type="submission" date="2019-09" db="EMBL/GenBank/DDBJ databases">
        <title>Actinomadura physcomitrii sp. nov., a novel actinomycete isolated from moss [Physcomitrium sphaericum (Ludw) Fuernr].</title>
        <authorList>
            <person name="Zhuang X."/>
            <person name="Liu C."/>
        </authorList>
    </citation>
    <scope>NUCLEOTIDE SEQUENCE [LARGE SCALE GENOMIC DNA]</scope>
    <source>
        <strain evidence="6 7">HMC1</strain>
    </source>
</reference>
<keyword evidence="7" id="KW-1185">Reference proteome</keyword>
<dbReference type="InterPro" id="IPR036388">
    <property type="entry name" value="WH-like_DNA-bd_sf"/>
</dbReference>